<comment type="pathway">
    <text evidence="1">Lipid metabolism.</text>
</comment>
<evidence type="ECO:0000256" key="1">
    <source>
        <dbReference type="ARBA" id="ARBA00005189"/>
    </source>
</evidence>
<proteinExistence type="predicted"/>
<keyword evidence="4" id="KW-0472">Membrane</keyword>
<organism evidence="6 7">
    <name type="scientific">Mangrovibacterium marinum</name>
    <dbReference type="NCBI Taxonomy" id="1639118"/>
    <lineage>
        <taxon>Bacteria</taxon>
        <taxon>Pseudomonadati</taxon>
        <taxon>Bacteroidota</taxon>
        <taxon>Bacteroidia</taxon>
        <taxon>Marinilabiliales</taxon>
        <taxon>Prolixibacteraceae</taxon>
        <taxon>Mangrovibacterium</taxon>
    </lineage>
</organism>
<dbReference type="Proteomes" id="UP000243525">
    <property type="component" value="Unassembled WGS sequence"/>
</dbReference>
<dbReference type="CDD" id="cd07989">
    <property type="entry name" value="LPLAT_AGPAT-like"/>
    <property type="match status" value="1"/>
</dbReference>
<reference evidence="6 7" key="1">
    <citation type="submission" date="2018-04" db="EMBL/GenBank/DDBJ databases">
        <title>Genomic Encyclopedia of Archaeal and Bacterial Type Strains, Phase II (KMG-II): from individual species to whole genera.</title>
        <authorList>
            <person name="Goeker M."/>
        </authorList>
    </citation>
    <scope>NUCLEOTIDE SEQUENCE [LARGE SCALE GENOMIC DNA]</scope>
    <source>
        <strain evidence="6 7">DSM 28823</strain>
    </source>
</reference>
<dbReference type="AlphaFoldDB" id="A0A2T5C1B5"/>
<gene>
    <name evidence="6" type="ORF">C8N47_109153</name>
</gene>
<evidence type="ECO:0000256" key="3">
    <source>
        <dbReference type="ARBA" id="ARBA00023315"/>
    </source>
</evidence>
<dbReference type="Pfam" id="PF01553">
    <property type="entry name" value="Acyltransferase"/>
    <property type="match status" value="1"/>
</dbReference>
<dbReference type="InterPro" id="IPR002123">
    <property type="entry name" value="Plipid/glycerol_acylTrfase"/>
</dbReference>
<dbReference type="RefSeq" id="WP_107822570.1">
    <property type="nucleotide sequence ID" value="NZ_OY782574.1"/>
</dbReference>
<name>A0A2T5C1B5_9BACT</name>
<dbReference type="SMART" id="SM00563">
    <property type="entry name" value="PlsC"/>
    <property type="match status" value="1"/>
</dbReference>
<dbReference type="GO" id="GO:0003841">
    <property type="term" value="F:1-acylglycerol-3-phosphate O-acyltransferase activity"/>
    <property type="evidence" value="ECO:0007669"/>
    <property type="project" value="TreeGrafter"/>
</dbReference>
<dbReference type="SUPFAM" id="SSF69593">
    <property type="entry name" value="Glycerol-3-phosphate (1)-acyltransferase"/>
    <property type="match status" value="1"/>
</dbReference>
<protein>
    <submittedName>
        <fullName evidence="6">1-acyl-sn-glycerol-3-phosphate acyltransferase</fullName>
    </submittedName>
</protein>
<feature type="transmembrane region" description="Helical" evidence="4">
    <location>
        <begin position="12"/>
        <end position="34"/>
    </location>
</feature>
<dbReference type="PANTHER" id="PTHR10434:SF11">
    <property type="entry name" value="1-ACYL-SN-GLYCEROL-3-PHOSPHATE ACYLTRANSFERASE"/>
    <property type="match status" value="1"/>
</dbReference>
<evidence type="ECO:0000259" key="5">
    <source>
        <dbReference type="SMART" id="SM00563"/>
    </source>
</evidence>
<evidence type="ECO:0000256" key="2">
    <source>
        <dbReference type="ARBA" id="ARBA00022679"/>
    </source>
</evidence>
<keyword evidence="4" id="KW-0812">Transmembrane</keyword>
<evidence type="ECO:0000313" key="6">
    <source>
        <dbReference type="EMBL" id="PTN08417.1"/>
    </source>
</evidence>
<comment type="caution">
    <text evidence="6">The sequence shown here is derived from an EMBL/GenBank/DDBJ whole genome shotgun (WGS) entry which is preliminary data.</text>
</comment>
<dbReference type="OrthoDB" id="9803035at2"/>
<keyword evidence="3 6" id="KW-0012">Acyltransferase</keyword>
<feature type="transmembrane region" description="Helical" evidence="4">
    <location>
        <begin position="46"/>
        <end position="64"/>
    </location>
</feature>
<dbReference type="PANTHER" id="PTHR10434">
    <property type="entry name" value="1-ACYL-SN-GLYCEROL-3-PHOSPHATE ACYLTRANSFERASE"/>
    <property type="match status" value="1"/>
</dbReference>
<dbReference type="GO" id="GO:0006654">
    <property type="term" value="P:phosphatidic acid biosynthetic process"/>
    <property type="evidence" value="ECO:0007669"/>
    <property type="project" value="TreeGrafter"/>
</dbReference>
<feature type="domain" description="Phospholipid/glycerol acyltransferase" evidence="5">
    <location>
        <begin position="76"/>
        <end position="195"/>
    </location>
</feature>
<evidence type="ECO:0000256" key="4">
    <source>
        <dbReference type="SAM" id="Phobius"/>
    </source>
</evidence>
<keyword evidence="4" id="KW-1133">Transmembrane helix</keyword>
<accession>A0A2T5C1B5</accession>
<keyword evidence="7" id="KW-1185">Reference proteome</keyword>
<sequence>MKTILSYLLTPIYLLIFGLLLGIFHPIQVVCRYLGGYPLRKKSVDILNFFLLYCLTILGARIRFRGFDKLPQGRPLIIVSNHQSTFDIPAIVWGFRKHHPKFVSKKELGKGIPSISYNLRHGGSALIDRKNGRQSLVEISKLGKHIEKENYSASIFPEGTRSKNGKVKRFQSPGIAMLLKSAPSACIVPFVIDGNSRLMAKGYFPLQLGVKLNYTVLDPIEPAGRDIAELTAEIEQKIKQQLGQD</sequence>
<dbReference type="EMBL" id="QAAD01000009">
    <property type="protein sequence ID" value="PTN08417.1"/>
    <property type="molecule type" value="Genomic_DNA"/>
</dbReference>
<keyword evidence="2 6" id="KW-0808">Transferase</keyword>
<evidence type="ECO:0000313" key="7">
    <source>
        <dbReference type="Proteomes" id="UP000243525"/>
    </source>
</evidence>